<sequence length="109" mass="12403">MKFALILLFAVLAVASAQRTRPELYMALATMTNISLPSVEPMSDATIGNREPDVAGEETIRKLRCLEYPLEKLKLDCIPENVMDKHLYTDKNFVDLKNEDKLETRLTEC</sequence>
<gene>
    <name evidence="2" type="ORF">TNIN_495921</name>
</gene>
<protein>
    <submittedName>
        <fullName evidence="2">Uncharacterized protein</fullName>
    </submittedName>
</protein>
<evidence type="ECO:0000313" key="2">
    <source>
        <dbReference type="EMBL" id="GFY72182.1"/>
    </source>
</evidence>
<comment type="caution">
    <text evidence="2">The sequence shown here is derived from an EMBL/GenBank/DDBJ whole genome shotgun (WGS) entry which is preliminary data.</text>
</comment>
<feature type="chain" id="PRO_5036454468" evidence="1">
    <location>
        <begin position="18"/>
        <end position="109"/>
    </location>
</feature>
<keyword evidence="3" id="KW-1185">Reference proteome</keyword>
<proteinExistence type="predicted"/>
<reference evidence="2" key="1">
    <citation type="submission" date="2020-08" db="EMBL/GenBank/DDBJ databases">
        <title>Multicomponent nature underlies the extraordinary mechanical properties of spider dragline silk.</title>
        <authorList>
            <person name="Kono N."/>
            <person name="Nakamura H."/>
            <person name="Mori M."/>
            <person name="Yoshida Y."/>
            <person name="Ohtoshi R."/>
            <person name="Malay A.D."/>
            <person name="Moran D.A.P."/>
            <person name="Tomita M."/>
            <person name="Numata K."/>
            <person name="Arakawa K."/>
        </authorList>
    </citation>
    <scope>NUCLEOTIDE SEQUENCE</scope>
</reference>
<dbReference type="EMBL" id="BMAV01019266">
    <property type="protein sequence ID" value="GFY72182.1"/>
    <property type="molecule type" value="Genomic_DNA"/>
</dbReference>
<name>A0A8X6YKI2_9ARAC</name>
<accession>A0A8X6YKI2</accession>
<feature type="signal peptide" evidence="1">
    <location>
        <begin position="1"/>
        <end position="17"/>
    </location>
</feature>
<organism evidence="2 3">
    <name type="scientific">Trichonephila inaurata madagascariensis</name>
    <dbReference type="NCBI Taxonomy" id="2747483"/>
    <lineage>
        <taxon>Eukaryota</taxon>
        <taxon>Metazoa</taxon>
        <taxon>Ecdysozoa</taxon>
        <taxon>Arthropoda</taxon>
        <taxon>Chelicerata</taxon>
        <taxon>Arachnida</taxon>
        <taxon>Araneae</taxon>
        <taxon>Araneomorphae</taxon>
        <taxon>Entelegynae</taxon>
        <taxon>Araneoidea</taxon>
        <taxon>Nephilidae</taxon>
        <taxon>Trichonephila</taxon>
        <taxon>Trichonephila inaurata</taxon>
    </lineage>
</organism>
<evidence type="ECO:0000256" key="1">
    <source>
        <dbReference type="SAM" id="SignalP"/>
    </source>
</evidence>
<dbReference type="Proteomes" id="UP000886998">
    <property type="component" value="Unassembled WGS sequence"/>
</dbReference>
<dbReference type="AlphaFoldDB" id="A0A8X6YKI2"/>
<evidence type="ECO:0000313" key="3">
    <source>
        <dbReference type="Proteomes" id="UP000886998"/>
    </source>
</evidence>
<keyword evidence="1" id="KW-0732">Signal</keyword>